<dbReference type="PIRSF" id="PIRSF015582">
    <property type="entry name" value="Cit_lyase_B"/>
    <property type="match status" value="1"/>
</dbReference>
<dbReference type="Pfam" id="PF03328">
    <property type="entry name" value="HpcH_HpaI"/>
    <property type="match status" value="1"/>
</dbReference>
<dbReference type="Gene3D" id="3.20.20.60">
    <property type="entry name" value="Phosphoenolpyruvate-binding domains"/>
    <property type="match status" value="1"/>
</dbReference>
<evidence type="ECO:0000256" key="2">
    <source>
        <dbReference type="ARBA" id="ARBA00022723"/>
    </source>
</evidence>
<protein>
    <submittedName>
        <fullName evidence="5">Citrate (Pro-3S)-lyase subunit beta</fullName>
    </submittedName>
</protein>
<dbReference type="InterPro" id="IPR011206">
    <property type="entry name" value="Citrate_lyase_beta/mcl1/mcl2"/>
</dbReference>
<evidence type="ECO:0000256" key="3">
    <source>
        <dbReference type="ARBA" id="ARBA00022842"/>
    </source>
</evidence>
<evidence type="ECO:0000313" key="6">
    <source>
        <dbReference type="Proteomes" id="UP001501170"/>
    </source>
</evidence>
<organism evidence="5 6">
    <name type="scientific">Gordonia cholesterolivorans</name>
    <dbReference type="NCBI Taxonomy" id="559625"/>
    <lineage>
        <taxon>Bacteria</taxon>
        <taxon>Bacillati</taxon>
        <taxon>Actinomycetota</taxon>
        <taxon>Actinomycetes</taxon>
        <taxon>Mycobacteriales</taxon>
        <taxon>Gordoniaceae</taxon>
        <taxon>Gordonia</taxon>
    </lineage>
</organism>
<accession>A0ABN3H029</accession>
<keyword evidence="2" id="KW-0479">Metal-binding</keyword>
<sequence>MSGVRGSGMTGSTAQSWTPAGPALLFCPADRPERYAKALDRADMVILDLEDAVAEVNKADAREALIADPIAADRVIVRINPAGSVEHQRDLDAVQCTPYRVVMQAKVESAAQITAHGLPTIALIETPLGAVRVEEIAAAPNCVGLMWGAEDLAAGMGGTSSRFGADEPGTGGYRDIARHVRARVRLAAAAFGVAAIDAVHIDIADVDGLVAEVRDAVAQGYTATACIHPSQVEHIRAGYAPSAERVEWARKVCDGALAHDGGVFAVDGQMIDGPVIAQARAILARVMQPPAG</sequence>
<evidence type="ECO:0000259" key="4">
    <source>
        <dbReference type="Pfam" id="PF03328"/>
    </source>
</evidence>
<dbReference type="Proteomes" id="UP001501170">
    <property type="component" value="Unassembled WGS sequence"/>
</dbReference>
<keyword evidence="6" id="KW-1185">Reference proteome</keyword>
<keyword evidence="3" id="KW-0460">Magnesium</keyword>
<dbReference type="InterPro" id="IPR015813">
    <property type="entry name" value="Pyrv/PenolPyrv_kinase-like_dom"/>
</dbReference>
<evidence type="ECO:0000256" key="1">
    <source>
        <dbReference type="ARBA" id="ARBA00001946"/>
    </source>
</evidence>
<evidence type="ECO:0000313" key="5">
    <source>
        <dbReference type="EMBL" id="GAA2365818.1"/>
    </source>
</evidence>
<dbReference type="PANTHER" id="PTHR32308:SF10">
    <property type="entry name" value="CITRATE LYASE SUBUNIT BETA"/>
    <property type="match status" value="1"/>
</dbReference>
<name>A0ABN3H029_9ACTN</name>
<comment type="cofactor">
    <cofactor evidence="1">
        <name>Mg(2+)</name>
        <dbReference type="ChEBI" id="CHEBI:18420"/>
    </cofactor>
</comment>
<reference evidence="5 6" key="1">
    <citation type="journal article" date="2019" name="Int. J. Syst. Evol. Microbiol.">
        <title>The Global Catalogue of Microorganisms (GCM) 10K type strain sequencing project: providing services to taxonomists for standard genome sequencing and annotation.</title>
        <authorList>
            <consortium name="The Broad Institute Genomics Platform"/>
            <consortium name="The Broad Institute Genome Sequencing Center for Infectious Disease"/>
            <person name="Wu L."/>
            <person name="Ma J."/>
        </authorList>
    </citation>
    <scope>NUCLEOTIDE SEQUENCE [LARGE SCALE GENOMIC DNA]</scope>
    <source>
        <strain evidence="5 6">JCM 16227</strain>
    </source>
</reference>
<dbReference type="InterPro" id="IPR005000">
    <property type="entry name" value="Aldolase/citrate-lyase_domain"/>
</dbReference>
<proteinExistence type="predicted"/>
<dbReference type="InterPro" id="IPR040442">
    <property type="entry name" value="Pyrv_kinase-like_dom_sf"/>
</dbReference>
<dbReference type="SUPFAM" id="SSF51621">
    <property type="entry name" value="Phosphoenolpyruvate/pyruvate domain"/>
    <property type="match status" value="1"/>
</dbReference>
<dbReference type="PANTHER" id="PTHR32308">
    <property type="entry name" value="LYASE BETA SUBUNIT, PUTATIVE (AFU_ORTHOLOGUE AFUA_4G13030)-RELATED"/>
    <property type="match status" value="1"/>
</dbReference>
<gene>
    <name evidence="5" type="primary">citE</name>
    <name evidence="5" type="ORF">GCM10009855_01280</name>
</gene>
<dbReference type="EMBL" id="BAAARB010000001">
    <property type="protein sequence ID" value="GAA2365818.1"/>
    <property type="molecule type" value="Genomic_DNA"/>
</dbReference>
<feature type="domain" description="HpcH/HpaI aldolase/citrate lyase" evidence="4">
    <location>
        <begin position="24"/>
        <end position="229"/>
    </location>
</feature>
<comment type="caution">
    <text evidence="5">The sequence shown here is derived from an EMBL/GenBank/DDBJ whole genome shotgun (WGS) entry which is preliminary data.</text>
</comment>